<dbReference type="EMBL" id="JAFIMR010000004">
    <property type="protein sequence ID" value="KAI1879456.1"/>
    <property type="molecule type" value="Genomic_DNA"/>
</dbReference>
<dbReference type="InterPro" id="IPR052897">
    <property type="entry name" value="Sec-Metab_Biosynth_Hydrolase"/>
</dbReference>
<organism evidence="1 2">
    <name type="scientific">Neoarthrinium moseri</name>
    <dbReference type="NCBI Taxonomy" id="1658444"/>
    <lineage>
        <taxon>Eukaryota</taxon>
        <taxon>Fungi</taxon>
        <taxon>Dikarya</taxon>
        <taxon>Ascomycota</taxon>
        <taxon>Pezizomycotina</taxon>
        <taxon>Sordariomycetes</taxon>
        <taxon>Xylariomycetidae</taxon>
        <taxon>Amphisphaeriales</taxon>
        <taxon>Apiosporaceae</taxon>
        <taxon>Neoarthrinium</taxon>
    </lineage>
</organism>
<dbReference type="InterPro" id="IPR029058">
    <property type="entry name" value="AB_hydrolase_fold"/>
</dbReference>
<keyword evidence="2" id="KW-1185">Reference proteome</keyword>
<protein>
    <submittedName>
        <fullName evidence="1">Uncharacterized protein</fullName>
    </submittedName>
</protein>
<dbReference type="PANTHER" id="PTHR37017">
    <property type="entry name" value="AB HYDROLASE-1 DOMAIN-CONTAINING PROTEIN-RELATED"/>
    <property type="match status" value="1"/>
</dbReference>
<evidence type="ECO:0000313" key="1">
    <source>
        <dbReference type="EMBL" id="KAI1879456.1"/>
    </source>
</evidence>
<gene>
    <name evidence="1" type="ORF">JX265_002410</name>
</gene>
<dbReference type="OrthoDB" id="1263307at2759"/>
<dbReference type="PANTHER" id="PTHR37017:SF11">
    <property type="entry name" value="ESTERASE_LIPASE_THIOESTERASE DOMAIN-CONTAINING PROTEIN"/>
    <property type="match status" value="1"/>
</dbReference>
<comment type="caution">
    <text evidence="1">The sequence shown here is derived from an EMBL/GenBank/DDBJ whole genome shotgun (WGS) entry which is preliminary data.</text>
</comment>
<dbReference type="AlphaFoldDB" id="A0A9P9WV04"/>
<dbReference type="SUPFAM" id="SSF53474">
    <property type="entry name" value="alpha/beta-Hydrolases"/>
    <property type="match status" value="1"/>
</dbReference>
<name>A0A9P9WV04_9PEZI</name>
<proteinExistence type="predicted"/>
<dbReference type="Proteomes" id="UP000829685">
    <property type="component" value="Unassembled WGS sequence"/>
</dbReference>
<accession>A0A9P9WV04</accession>
<evidence type="ECO:0000313" key="2">
    <source>
        <dbReference type="Proteomes" id="UP000829685"/>
    </source>
</evidence>
<dbReference type="Gene3D" id="3.40.50.1820">
    <property type="entry name" value="alpha/beta hydrolase"/>
    <property type="match status" value="1"/>
</dbReference>
<reference evidence="1" key="1">
    <citation type="submission" date="2021-03" db="EMBL/GenBank/DDBJ databases">
        <title>Revisited historic fungal species revealed as producer of novel bioactive compounds through whole genome sequencing and comparative genomics.</title>
        <authorList>
            <person name="Vignolle G.A."/>
            <person name="Hochenegger N."/>
            <person name="Mach R.L."/>
            <person name="Mach-Aigner A.R."/>
            <person name="Javad Rahimi M."/>
            <person name="Salim K.A."/>
            <person name="Chan C.M."/>
            <person name="Lim L.B.L."/>
            <person name="Cai F."/>
            <person name="Druzhinina I.S."/>
            <person name="U'Ren J.M."/>
            <person name="Derntl C."/>
        </authorList>
    </citation>
    <scope>NUCLEOTIDE SEQUENCE</scope>
    <source>
        <strain evidence="1">TUCIM 5799</strain>
    </source>
</reference>
<sequence>MVSCGGAIRKGQTLLGEAGGAYPPYLMPKDDKTLVLDGLAYPTMVAKAHFYSDLTDNQAAPLVAMLKPQSIASCEEPIGFGASELTISVYYVLCANDQAPPVFVQERACQGIPALRRKLTWASGHFPFLTEPERFAKDMVETIGSEIARSCFLGLFCLREGGNTM</sequence>